<evidence type="ECO:0000313" key="4">
    <source>
        <dbReference type="Proteomes" id="UP001501752"/>
    </source>
</evidence>
<accession>A0ABP9DLI1</accession>
<dbReference type="SUPFAM" id="SSF46955">
    <property type="entry name" value="Putative DNA-binding domain"/>
    <property type="match status" value="1"/>
</dbReference>
<comment type="caution">
    <text evidence="3">The sequence shown here is derived from an EMBL/GenBank/DDBJ whole genome shotgun (WGS) entry which is preliminary data.</text>
</comment>
<gene>
    <name evidence="3" type="ORF">GCM10023235_23850</name>
</gene>
<feature type="region of interest" description="Disordered" evidence="1">
    <location>
        <begin position="1"/>
        <end position="37"/>
    </location>
</feature>
<dbReference type="InterPro" id="IPR041657">
    <property type="entry name" value="HTH_17"/>
</dbReference>
<dbReference type="InterPro" id="IPR036388">
    <property type="entry name" value="WH-like_DNA-bd_sf"/>
</dbReference>
<dbReference type="Gene3D" id="1.10.10.10">
    <property type="entry name" value="Winged helix-like DNA-binding domain superfamily/Winged helix DNA-binding domain"/>
    <property type="match status" value="1"/>
</dbReference>
<name>A0ABP9DLI1_9ACTN</name>
<dbReference type="InterPro" id="IPR009061">
    <property type="entry name" value="DNA-bd_dom_put_sf"/>
</dbReference>
<evidence type="ECO:0000256" key="1">
    <source>
        <dbReference type="SAM" id="MobiDB-lite"/>
    </source>
</evidence>
<dbReference type="RefSeq" id="WP_345696777.1">
    <property type="nucleotide sequence ID" value="NZ_BAABIS010000001.1"/>
</dbReference>
<feature type="domain" description="Helix-turn-helix" evidence="2">
    <location>
        <begin position="38"/>
        <end position="88"/>
    </location>
</feature>
<reference evidence="4" key="1">
    <citation type="journal article" date="2019" name="Int. J. Syst. Evol. Microbiol.">
        <title>The Global Catalogue of Microorganisms (GCM) 10K type strain sequencing project: providing services to taxonomists for standard genome sequencing and annotation.</title>
        <authorList>
            <consortium name="The Broad Institute Genomics Platform"/>
            <consortium name="The Broad Institute Genome Sequencing Center for Infectious Disease"/>
            <person name="Wu L."/>
            <person name="Ma J."/>
        </authorList>
    </citation>
    <scope>NUCLEOTIDE SEQUENCE [LARGE SCALE GENOMIC DNA]</scope>
    <source>
        <strain evidence="4">JCM 13006</strain>
    </source>
</reference>
<keyword evidence="4" id="KW-1185">Reference proteome</keyword>
<dbReference type="Pfam" id="PF12728">
    <property type="entry name" value="HTH_17"/>
    <property type="match status" value="1"/>
</dbReference>
<dbReference type="EMBL" id="BAABIS010000001">
    <property type="protein sequence ID" value="GAA4846419.1"/>
    <property type="molecule type" value="Genomic_DNA"/>
</dbReference>
<proteinExistence type="predicted"/>
<protein>
    <recommendedName>
        <fullName evidence="2">Helix-turn-helix domain-containing protein</fullName>
    </recommendedName>
</protein>
<sequence length="93" mass="10539">MTRPRTPAFDLATDASVSRRRAASQAGGTPTRSLPTRYLTPEDISALFEVPLETIYQWRRKRTGPPGFRVGRHLRYDPAEVAQWVADQNREVA</sequence>
<evidence type="ECO:0000259" key="2">
    <source>
        <dbReference type="Pfam" id="PF12728"/>
    </source>
</evidence>
<organism evidence="3 4">
    <name type="scientific">Kitasatospora terrestris</name>
    <dbReference type="NCBI Taxonomy" id="258051"/>
    <lineage>
        <taxon>Bacteria</taxon>
        <taxon>Bacillati</taxon>
        <taxon>Actinomycetota</taxon>
        <taxon>Actinomycetes</taxon>
        <taxon>Kitasatosporales</taxon>
        <taxon>Streptomycetaceae</taxon>
        <taxon>Kitasatospora</taxon>
    </lineage>
</organism>
<evidence type="ECO:0000313" key="3">
    <source>
        <dbReference type="EMBL" id="GAA4846419.1"/>
    </source>
</evidence>
<dbReference type="Proteomes" id="UP001501752">
    <property type="component" value="Unassembled WGS sequence"/>
</dbReference>